<dbReference type="EMBL" id="BGZK01000044">
    <property type="protein sequence ID" value="GBP11121.1"/>
    <property type="molecule type" value="Genomic_DNA"/>
</dbReference>
<organism evidence="1 2">
    <name type="scientific">Eumeta variegata</name>
    <name type="common">Bagworm moth</name>
    <name type="synonym">Eumeta japonica</name>
    <dbReference type="NCBI Taxonomy" id="151549"/>
    <lineage>
        <taxon>Eukaryota</taxon>
        <taxon>Metazoa</taxon>
        <taxon>Ecdysozoa</taxon>
        <taxon>Arthropoda</taxon>
        <taxon>Hexapoda</taxon>
        <taxon>Insecta</taxon>
        <taxon>Pterygota</taxon>
        <taxon>Neoptera</taxon>
        <taxon>Endopterygota</taxon>
        <taxon>Lepidoptera</taxon>
        <taxon>Glossata</taxon>
        <taxon>Ditrysia</taxon>
        <taxon>Tineoidea</taxon>
        <taxon>Psychidae</taxon>
        <taxon>Oiketicinae</taxon>
        <taxon>Eumeta</taxon>
    </lineage>
</organism>
<comment type="caution">
    <text evidence="1">The sequence shown here is derived from an EMBL/GenBank/DDBJ whole genome shotgun (WGS) entry which is preliminary data.</text>
</comment>
<evidence type="ECO:0000313" key="2">
    <source>
        <dbReference type="Proteomes" id="UP000299102"/>
    </source>
</evidence>
<dbReference type="AlphaFoldDB" id="A0A4C1TCT8"/>
<evidence type="ECO:0000313" key="1">
    <source>
        <dbReference type="EMBL" id="GBP11121.1"/>
    </source>
</evidence>
<name>A0A4C1TCT8_EUMVA</name>
<reference evidence="1 2" key="1">
    <citation type="journal article" date="2019" name="Commun. Biol.">
        <title>The bagworm genome reveals a unique fibroin gene that provides high tensile strength.</title>
        <authorList>
            <person name="Kono N."/>
            <person name="Nakamura H."/>
            <person name="Ohtoshi R."/>
            <person name="Tomita M."/>
            <person name="Numata K."/>
            <person name="Arakawa K."/>
        </authorList>
    </citation>
    <scope>NUCLEOTIDE SEQUENCE [LARGE SCALE GENOMIC DNA]</scope>
</reference>
<dbReference type="Proteomes" id="UP000299102">
    <property type="component" value="Unassembled WGS sequence"/>
</dbReference>
<accession>A0A4C1TCT8</accession>
<gene>
    <name evidence="1" type="ORF">EVAR_79776_1</name>
</gene>
<keyword evidence="2" id="KW-1185">Reference proteome</keyword>
<proteinExistence type="predicted"/>
<protein>
    <submittedName>
        <fullName evidence="1">Uncharacterized protein</fullName>
    </submittedName>
</protein>
<sequence>MGQLGNSCPVMDVRWMEPMDKLNTYSYKRSASPPLHRRIRVRARTLQTMETRLHAVYYILNLLEYTLREEEREIIIDKISSAVLRSKPRSGIRIEIVIQIELGHNLSCSVTSKATSSRLKLTQEKRWTRNARIGSELIRSQCKRRSRDILWKVRPTFGCVGYPPVKYEIETVVMHMTIERERERNNARGEAPAHHYRVISAVTAVRTRRARCERRAKAEHPRRWFHLHEVAHGLEVVCYCEIREPRSII</sequence>